<evidence type="ECO:0000313" key="4">
    <source>
        <dbReference type="Proteomes" id="UP000603434"/>
    </source>
</evidence>
<dbReference type="EMBL" id="JACNJH010000117">
    <property type="protein sequence ID" value="MBC8361015.1"/>
    <property type="molecule type" value="Genomic_DNA"/>
</dbReference>
<dbReference type="PANTHER" id="PTHR22576">
    <property type="entry name" value="MUCOSA ASSOCIATED LYMPHOID TISSUE LYMPHOMA TRANSLOCATION PROTEIN 1/PARACASPASE"/>
    <property type="match status" value="1"/>
</dbReference>
<dbReference type="InterPro" id="IPR029030">
    <property type="entry name" value="Caspase-like_dom_sf"/>
</dbReference>
<feature type="domain" description="Peptidase C14 caspase" evidence="2">
    <location>
        <begin position="432"/>
        <end position="643"/>
    </location>
</feature>
<dbReference type="Pfam" id="PF00656">
    <property type="entry name" value="Peptidase_C14"/>
    <property type="match status" value="1"/>
</dbReference>
<dbReference type="GO" id="GO:0004197">
    <property type="term" value="F:cysteine-type endopeptidase activity"/>
    <property type="evidence" value="ECO:0007669"/>
    <property type="project" value="InterPro"/>
</dbReference>
<evidence type="ECO:0000256" key="1">
    <source>
        <dbReference type="SAM" id="MobiDB-lite"/>
    </source>
</evidence>
<evidence type="ECO:0000313" key="3">
    <source>
        <dbReference type="EMBL" id="MBC8361015.1"/>
    </source>
</evidence>
<reference evidence="3 4" key="1">
    <citation type="submission" date="2020-08" db="EMBL/GenBank/DDBJ databases">
        <title>Bridging the membrane lipid divide: bacteria of the FCB group superphylum have the potential to synthesize archaeal ether lipids.</title>
        <authorList>
            <person name="Villanueva L."/>
            <person name="Von Meijenfeldt F.A.B."/>
            <person name="Westbye A.B."/>
            <person name="Yadav S."/>
            <person name="Hopmans E.C."/>
            <person name="Dutilh B.E."/>
            <person name="Sinninghe Damste J.S."/>
        </authorList>
    </citation>
    <scope>NUCLEOTIDE SEQUENCE [LARGE SCALE GENOMIC DNA]</scope>
    <source>
        <strain evidence="3">NIOZ-UU30</strain>
    </source>
</reference>
<dbReference type="PANTHER" id="PTHR22576:SF37">
    <property type="entry name" value="MUCOSA-ASSOCIATED LYMPHOID TISSUE LYMPHOMA TRANSLOCATION PROTEIN 1"/>
    <property type="match status" value="1"/>
</dbReference>
<organism evidence="3 4">
    <name type="scientific">Candidatus Desulfatibia profunda</name>
    <dbReference type="NCBI Taxonomy" id="2841695"/>
    <lineage>
        <taxon>Bacteria</taxon>
        <taxon>Pseudomonadati</taxon>
        <taxon>Thermodesulfobacteriota</taxon>
        <taxon>Desulfobacteria</taxon>
        <taxon>Desulfobacterales</taxon>
        <taxon>Desulfobacterales incertae sedis</taxon>
        <taxon>Candidatus Desulfatibia</taxon>
    </lineage>
</organism>
<gene>
    <name evidence="3" type="ORF">H8E23_06435</name>
</gene>
<evidence type="ECO:0000259" key="2">
    <source>
        <dbReference type="Pfam" id="PF00656"/>
    </source>
</evidence>
<dbReference type="Gene3D" id="3.40.50.1460">
    <property type="match status" value="1"/>
</dbReference>
<sequence>MVQAMTGRHFPYIFQLLKRFFRSGYNHGWIPVLAVCTALALSACAGAPRLDEVKSVRMCAAGKCGWGGQDYTADEMLNGIFQLFKRTEDNSYNLCDADPESKKCKDDDISMFVQGGPIPGIGSLNRAEVLDVQMNPKQYTITSLVSNHQKFIGIPMATTDHNSTINVYSPQKIVLVEDDHYANWMAVGNVVMSFNMAIDYVNLDQGQLGGYYSWGSAGTGIGKGSGYVVLQFPAKMAKGENWLDASLALAQEKTAPPQAQPPARELEQPKEQPQQKQANTQESPAPATAPEPVRQEKQPPKELAAAKPSPRQDQPDTAELEQIRAQLERQKEELLKKQAEAELERQKAQLRMAQLQAELDQQKAHVQMEEEARKRVELELQKAKARIEEEARIQAELELKKTEARMQEEARKQAELEHKKAEAHLAGFGTYHALVIGNNRYDHLPQLQTAENDAKAVARILEQNYDFHVKLLLNATRSTVMSELSRLRRKLTPMDNLLIYYAGHGWLDQDANEGYWLPVDATTENEVNWISNASITTLLRAIKAKHALVVADSCYSGKLVRGIKIQRESQDYLAKIAQKRARVVMASGGLEPVADSGGKGQHSVFTSAFLEVLRENDGVIDGTQMFTRIRRPVMLNSDQTPEYADIHKAGHEGGDFIFVRRK</sequence>
<dbReference type="SUPFAM" id="SSF52129">
    <property type="entry name" value="Caspase-like"/>
    <property type="match status" value="1"/>
</dbReference>
<proteinExistence type="predicted"/>
<comment type="caution">
    <text evidence="3">The sequence shown here is derived from an EMBL/GenBank/DDBJ whole genome shotgun (WGS) entry which is preliminary data.</text>
</comment>
<dbReference type="InterPro" id="IPR052039">
    <property type="entry name" value="Caspase-related_regulators"/>
</dbReference>
<protein>
    <submittedName>
        <fullName evidence="3">Caspase family protein</fullName>
    </submittedName>
</protein>
<dbReference type="Proteomes" id="UP000603434">
    <property type="component" value="Unassembled WGS sequence"/>
</dbReference>
<dbReference type="GO" id="GO:0006508">
    <property type="term" value="P:proteolysis"/>
    <property type="evidence" value="ECO:0007669"/>
    <property type="project" value="InterPro"/>
</dbReference>
<dbReference type="AlphaFoldDB" id="A0A8J6NRM6"/>
<accession>A0A8J6NRM6</accession>
<feature type="region of interest" description="Disordered" evidence="1">
    <location>
        <begin position="253"/>
        <end position="318"/>
    </location>
</feature>
<name>A0A8J6NRM6_9BACT</name>
<dbReference type="InterPro" id="IPR011600">
    <property type="entry name" value="Pept_C14_caspase"/>
</dbReference>